<gene>
    <name evidence="1" type="ORF">GCM10011517_12130</name>
</gene>
<comment type="caution">
    <text evidence="1">The sequence shown here is derived from an EMBL/GenBank/DDBJ whole genome shotgun (WGS) entry which is preliminary data.</text>
</comment>
<proteinExistence type="predicted"/>
<name>A0A917EK28_9RHOB</name>
<organism evidence="1 2">
    <name type="scientific">Actibacterium pelagium</name>
    <dbReference type="NCBI Taxonomy" id="2029103"/>
    <lineage>
        <taxon>Bacteria</taxon>
        <taxon>Pseudomonadati</taxon>
        <taxon>Pseudomonadota</taxon>
        <taxon>Alphaproteobacteria</taxon>
        <taxon>Rhodobacterales</taxon>
        <taxon>Roseobacteraceae</taxon>
        <taxon>Actibacterium</taxon>
    </lineage>
</organism>
<reference evidence="1" key="2">
    <citation type="submission" date="2020-09" db="EMBL/GenBank/DDBJ databases">
        <authorList>
            <person name="Sun Q."/>
            <person name="Zhou Y."/>
        </authorList>
    </citation>
    <scope>NUCLEOTIDE SEQUENCE</scope>
    <source>
        <strain evidence="1">CGMCC 1.16012</strain>
    </source>
</reference>
<dbReference type="RefSeq" id="WP_095595959.1">
    <property type="nucleotide sequence ID" value="NZ_BMKN01000001.1"/>
</dbReference>
<protein>
    <submittedName>
        <fullName evidence="1">Uncharacterized protein</fullName>
    </submittedName>
</protein>
<dbReference type="EMBL" id="BMKN01000001">
    <property type="protein sequence ID" value="GGE46036.1"/>
    <property type="molecule type" value="Genomic_DNA"/>
</dbReference>
<accession>A0A917EK28</accession>
<reference evidence="1" key="1">
    <citation type="journal article" date="2014" name="Int. J. Syst. Evol. Microbiol.">
        <title>Complete genome sequence of Corynebacterium casei LMG S-19264T (=DSM 44701T), isolated from a smear-ripened cheese.</title>
        <authorList>
            <consortium name="US DOE Joint Genome Institute (JGI-PGF)"/>
            <person name="Walter F."/>
            <person name="Albersmeier A."/>
            <person name="Kalinowski J."/>
            <person name="Ruckert C."/>
        </authorList>
    </citation>
    <scope>NUCLEOTIDE SEQUENCE</scope>
    <source>
        <strain evidence="1">CGMCC 1.16012</strain>
    </source>
</reference>
<sequence length="100" mass="10763">MNQPLARGALPTGWVRLSPKVSAALTERLLAEQKRMALLTQGLLTVVARNEAKNALLVQCDPTGRNFYVTHLTGATQNFLSSKMVSVSTVAELAEALQPS</sequence>
<dbReference type="Proteomes" id="UP000606730">
    <property type="component" value="Unassembled WGS sequence"/>
</dbReference>
<dbReference type="AlphaFoldDB" id="A0A917EK28"/>
<evidence type="ECO:0000313" key="2">
    <source>
        <dbReference type="Proteomes" id="UP000606730"/>
    </source>
</evidence>
<evidence type="ECO:0000313" key="1">
    <source>
        <dbReference type="EMBL" id="GGE46036.1"/>
    </source>
</evidence>
<keyword evidence="2" id="KW-1185">Reference proteome</keyword>